<dbReference type="GO" id="GO:0016987">
    <property type="term" value="F:sigma factor activity"/>
    <property type="evidence" value="ECO:0007669"/>
    <property type="project" value="UniProtKB-KW"/>
</dbReference>
<keyword evidence="3" id="KW-0731">Sigma factor</keyword>
<evidence type="ECO:0000256" key="3">
    <source>
        <dbReference type="ARBA" id="ARBA00023082"/>
    </source>
</evidence>
<dbReference type="AlphaFoldDB" id="A0A916JIR1"/>
<dbReference type="Pfam" id="PF08281">
    <property type="entry name" value="Sigma70_r4_2"/>
    <property type="match status" value="1"/>
</dbReference>
<keyword evidence="8" id="KW-1185">Reference proteome</keyword>
<gene>
    <name evidence="7" type="ORF">DYBT9275_05655</name>
</gene>
<dbReference type="Gene3D" id="1.10.1740.10">
    <property type="match status" value="1"/>
</dbReference>
<dbReference type="InterPro" id="IPR007627">
    <property type="entry name" value="RNA_pol_sigma70_r2"/>
</dbReference>
<dbReference type="GO" id="GO:0003677">
    <property type="term" value="F:DNA binding"/>
    <property type="evidence" value="ECO:0007669"/>
    <property type="project" value="InterPro"/>
</dbReference>
<evidence type="ECO:0000256" key="2">
    <source>
        <dbReference type="ARBA" id="ARBA00023015"/>
    </source>
</evidence>
<reference evidence="7" key="1">
    <citation type="submission" date="2021-04" db="EMBL/GenBank/DDBJ databases">
        <authorList>
            <person name="Rodrigo-Torres L."/>
            <person name="Arahal R. D."/>
            <person name="Lucena T."/>
        </authorList>
    </citation>
    <scope>NUCLEOTIDE SEQUENCE</scope>
    <source>
        <strain evidence="7">CECT 9275</strain>
    </source>
</reference>
<feature type="domain" description="RNA polymerase sigma factor 70 region 4 type 2" evidence="6">
    <location>
        <begin position="130"/>
        <end position="179"/>
    </location>
</feature>
<evidence type="ECO:0000259" key="5">
    <source>
        <dbReference type="Pfam" id="PF04542"/>
    </source>
</evidence>
<evidence type="ECO:0000313" key="8">
    <source>
        <dbReference type="Proteomes" id="UP000680038"/>
    </source>
</evidence>
<dbReference type="InterPro" id="IPR013325">
    <property type="entry name" value="RNA_pol_sigma_r2"/>
</dbReference>
<dbReference type="RefSeq" id="WP_215242011.1">
    <property type="nucleotide sequence ID" value="NZ_CAJRAF010000004.1"/>
</dbReference>
<keyword evidence="4" id="KW-0804">Transcription</keyword>
<dbReference type="Pfam" id="PF04542">
    <property type="entry name" value="Sigma70_r2"/>
    <property type="match status" value="1"/>
</dbReference>
<evidence type="ECO:0000259" key="6">
    <source>
        <dbReference type="Pfam" id="PF08281"/>
    </source>
</evidence>
<protein>
    <recommendedName>
        <fullName evidence="9">Sigma-70 family RNA polymerase sigma factor</fullName>
    </recommendedName>
</protein>
<dbReference type="PANTHER" id="PTHR43133:SF46">
    <property type="entry name" value="RNA POLYMERASE SIGMA-70 FACTOR ECF SUBFAMILY"/>
    <property type="match status" value="1"/>
</dbReference>
<evidence type="ECO:0008006" key="9">
    <source>
        <dbReference type="Google" id="ProtNLM"/>
    </source>
</evidence>
<dbReference type="InterPro" id="IPR013324">
    <property type="entry name" value="RNA_pol_sigma_r3/r4-like"/>
</dbReference>
<dbReference type="Gene3D" id="1.10.10.10">
    <property type="entry name" value="Winged helix-like DNA-binding domain superfamily/Winged helix DNA-binding domain"/>
    <property type="match status" value="1"/>
</dbReference>
<dbReference type="PANTHER" id="PTHR43133">
    <property type="entry name" value="RNA POLYMERASE ECF-TYPE SIGMA FACTO"/>
    <property type="match status" value="1"/>
</dbReference>
<sequence>MKTLKKPEDHVLLWESFREGNREAFSRIYELYASELYRYGYNLVRDKELVEDCIQELFLSMYVKGRSLGTTDNIRFYLYKAVRNRLLNAISRKKSILSANGYAFETSEFVIQPVEKQLIEQQHHSMRARIIASELNKLPRRQKEILYLVYLRELSYPEAAEIMGITIKSVYNTVHIALSSLKKCMKDSFYQEGLFYTFIQLITYGLWLAE</sequence>
<dbReference type="SUPFAM" id="SSF88946">
    <property type="entry name" value="Sigma2 domain of RNA polymerase sigma factors"/>
    <property type="match status" value="1"/>
</dbReference>
<keyword evidence="2" id="KW-0805">Transcription regulation</keyword>
<dbReference type="EMBL" id="CAJRAF010000004">
    <property type="protein sequence ID" value="CAG5016874.1"/>
    <property type="molecule type" value="Genomic_DNA"/>
</dbReference>
<dbReference type="NCBIfam" id="TIGR02937">
    <property type="entry name" value="sigma70-ECF"/>
    <property type="match status" value="1"/>
</dbReference>
<evidence type="ECO:0000256" key="1">
    <source>
        <dbReference type="ARBA" id="ARBA00010641"/>
    </source>
</evidence>
<dbReference type="InterPro" id="IPR013249">
    <property type="entry name" value="RNA_pol_sigma70_r4_t2"/>
</dbReference>
<comment type="similarity">
    <text evidence="1">Belongs to the sigma-70 factor family. ECF subfamily.</text>
</comment>
<name>A0A916JIR1_9BACT</name>
<dbReference type="Proteomes" id="UP000680038">
    <property type="component" value="Unassembled WGS sequence"/>
</dbReference>
<evidence type="ECO:0000256" key="4">
    <source>
        <dbReference type="ARBA" id="ARBA00023163"/>
    </source>
</evidence>
<comment type="caution">
    <text evidence="7">The sequence shown here is derived from an EMBL/GenBank/DDBJ whole genome shotgun (WGS) entry which is preliminary data.</text>
</comment>
<proteinExistence type="inferred from homology"/>
<accession>A0A916JIR1</accession>
<dbReference type="InterPro" id="IPR014284">
    <property type="entry name" value="RNA_pol_sigma-70_dom"/>
</dbReference>
<dbReference type="GO" id="GO:0006352">
    <property type="term" value="P:DNA-templated transcription initiation"/>
    <property type="evidence" value="ECO:0007669"/>
    <property type="project" value="InterPro"/>
</dbReference>
<dbReference type="SUPFAM" id="SSF88659">
    <property type="entry name" value="Sigma3 and sigma4 domains of RNA polymerase sigma factors"/>
    <property type="match status" value="1"/>
</dbReference>
<dbReference type="CDD" id="cd06171">
    <property type="entry name" value="Sigma70_r4"/>
    <property type="match status" value="1"/>
</dbReference>
<feature type="domain" description="RNA polymerase sigma-70 region 2" evidence="5">
    <location>
        <begin position="28"/>
        <end position="94"/>
    </location>
</feature>
<evidence type="ECO:0000313" key="7">
    <source>
        <dbReference type="EMBL" id="CAG5016874.1"/>
    </source>
</evidence>
<organism evidence="7 8">
    <name type="scientific">Dyadobacter helix</name>
    <dbReference type="NCBI Taxonomy" id="2822344"/>
    <lineage>
        <taxon>Bacteria</taxon>
        <taxon>Pseudomonadati</taxon>
        <taxon>Bacteroidota</taxon>
        <taxon>Cytophagia</taxon>
        <taxon>Cytophagales</taxon>
        <taxon>Spirosomataceae</taxon>
        <taxon>Dyadobacter</taxon>
    </lineage>
</organism>
<dbReference type="InterPro" id="IPR036388">
    <property type="entry name" value="WH-like_DNA-bd_sf"/>
</dbReference>
<dbReference type="InterPro" id="IPR039425">
    <property type="entry name" value="RNA_pol_sigma-70-like"/>
</dbReference>